<accession>M6RE49</accession>
<organism evidence="1 2">
    <name type="scientific">Leptospira interrogans serovar Icterohaemorrhagiae str. Verdun HP</name>
    <dbReference type="NCBI Taxonomy" id="1049910"/>
    <lineage>
        <taxon>Bacteria</taxon>
        <taxon>Pseudomonadati</taxon>
        <taxon>Spirochaetota</taxon>
        <taxon>Spirochaetia</taxon>
        <taxon>Leptospirales</taxon>
        <taxon>Leptospiraceae</taxon>
        <taxon>Leptospira</taxon>
    </lineage>
</organism>
<reference evidence="1 2" key="1">
    <citation type="submission" date="2013-01" db="EMBL/GenBank/DDBJ databases">
        <authorList>
            <person name="Harkins D.M."/>
            <person name="Durkin A.S."/>
            <person name="Brinkac L.M."/>
            <person name="Haft D.H."/>
            <person name="Selengut J.D."/>
            <person name="Sanka R."/>
            <person name="DePew J."/>
            <person name="Purushe J."/>
            <person name="Picardeau M."/>
            <person name="Werts C."/>
            <person name="Goarant C."/>
            <person name="Vinetz J.M."/>
            <person name="Sutton G.G."/>
            <person name="Nierman W.C."/>
            <person name="Fouts D.E."/>
        </authorList>
    </citation>
    <scope>NUCLEOTIDE SEQUENCE [LARGE SCALE GENOMIC DNA]</scope>
    <source>
        <strain evidence="1 2">Verdun HP</strain>
    </source>
</reference>
<evidence type="ECO:0000313" key="2">
    <source>
        <dbReference type="Proteomes" id="UP000012092"/>
    </source>
</evidence>
<dbReference type="AlphaFoldDB" id="M6RE49"/>
<evidence type="ECO:0000313" key="1">
    <source>
        <dbReference type="EMBL" id="EMO03986.1"/>
    </source>
</evidence>
<sequence length="39" mass="4566">MAENLAQLFRESAEKYRDLPAFFPRILKKLLSNDLQSIV</sequence>
<protein>
    <submittedName>
        <fullName evidence="1">Uncharacterized protein</fullName>
    </submittedName>
</protein>
<proteinExistence type="predicted"/>
<comment type="caution">
    <text evidence="1">The sequence shown here is derived from an EMBL/GenBank/DDBJ whole genome shotgun (WGS) entry which is preliminary data.</text>
</comment>
<dbReference type="EMBL" id="AHNZ02000734">
    <property type="protein sequence ID" value="EMO03986.1"/>
    <property type="molecule type" value="Genomic_DNA"/>
</dbReference>
<name>M6RE49_LEPIR</name>
<dbReference type="Proteomes" id="UP000012092">
    <property type="component" value="Unassembled WGS sequence"/>
</dbReference>
<gene>
    <name evidence="1" type="ORF">LEP1GSC116_1474</name>
</gene>